<evidence type="ECO:0000256" key="1">
    <source>
        <dbReference type="SAM" id="MobiDB-lite"/>
    </source>
</evidence>
<gene>
    <name evidence="2" type="ORF">SK069_17020</name>
</gene>
<sequence length="132" mass="13414">MQVRRGAFLDGLCGLGALPASSAVVPPVSSAAVMRPAPSTAIDAPELWLWKPPRSAPFTATSGPKAEAPGASRATSRRTTPSSVAPRRLSATVPSAPTAIARTRSFALAVVARSVTGRGVSKLSAPGRRTAT</sequence>
<evidence type="ECO:0008006" key="4">
    <source>
        <dbReference type="Google" id="ProtNLM"/>
    </source>
</evidence>
<organism evidence="2 3">
    <name type="scientific">Patulibacter brassicae</name>
    <dbReference type="NCBI Taxonomy" id="1705717"/>
    <lineage>
        <taxon>Bacteria</taxon>
        <taxon>Bacillati</taxon>
        <taxon>Actinomycetota</taxon>
        <taxon>Thermoleophilia</taxon>
        <taxon>Solirubrobacterales</taxon>
        <taxon>Patulibacteraceae</taxon>
        <taxon>Patulibacter</taxon>
    </lineage>
</organism>
<comment type="caution">
    <text evidence="2">The sequence shown here is derived from an EMBL/GenBank/DDBJ whole genome shotgun (WGS) entry which is preliminary data.</text>
</comment>
<accession>A0ABU4VQZ7</accession>
<dbReference type="EMBL" id="JAXAVX010000012">
    <property type="protein sequence ID" value="MDX8153303.1"/>
    <property type="molecule type" value="Genomic_DNA"/>
</dbReference>
<feature type="region of interest" description="Disordered" evidence="1">
    <location>
        <begin position="53"/>
        <end position="96"/>
    </location>
</feature>
<dbReference type="RefSeq" id="WP_319955452.1">
    <property type="nucleotide sequence ID" value="NZ_JAXAVX010000012.1"/>
</dbReference>
<reference evidence="2 3" key="1">
    <citation type="submission" date="2023-11" db="EMBL/GenBank/DDBJ databases">
        <authorList>
            <person name="Xu M."/>
            <person name="Jiang T."/>
        </authorList>
    </citation>
    <scope>NUCLEOTIDE SEQUENCE [LARGE SCALE GENOMIC DNA]</scope>
    <source>
        <strain evidence="2 3">SD</strain>
    </source>
</reference>
<name>A0ABU4VQZ7_9ACTN</name>
<proteinExistence type="predicted"/>
<evidence type="ECO:0000313" key="2">
    <source>
        <dbReference type="EMBL" id="MDX8153303.1"/>
    </source>
</evidence>
<evidence type="ECO:0000313" key="3">
    <source>
        <dbReference type="Proteomes" id="UP001277761"/>
    </source>
</evidence>
<protein>
    <recommendedName>
        <fullName evidence="4">Secreted protein</fullName>
    </recommendedName>
</protein>
<feature type="compositionally biased region" description="Low complexity" evidence="1">
    <location>
        <begin position="68"/>
        <end position="88"/>
    </location>
</feature>
<keyword evidence="3" id="KW-1185">Reference proteome</keyword>
<dbReference type="Proteomes" id="UP001277761">
    <property type="component" value="Unassembled WGS sequence"/>
</dbReference>